<dbReference type="AlphaFoldDB" id="A0A6N7XKL4"/>
<evidence type="ECO:0000313" key="2">
    <source>
        <dbReference type="Proteomes" id="UP000469523"/>
    </source>
</evidence>
<gene>
    <name evidence="1" type="ORF">FYJ83_11605</name>
</gene>
<organism evidence="1 2">
    <name type="scientific">Tissierella pigra</name>
    <dbReference type="NCBI Taxonomy" id="2607614"/>
    <lineage>
        <taxon>Bacteria</taxon>
        <taxon>Bacillati</taxon>
        <taxon>Bacillota</taxon>
        <taxon>Tissierellia</taxon>
        <taxon>Tissierellales</taxon>
        <taxon>Tissierellaceae</taxon>
        <taxon>Tissierella</taxon>
    </lineage>
</organism>
<reference evidence="1 2" key="1">
    <citation type="submission" date="2019-09" db="EMBL/GenBank/DDBJ databases">
        <title>In-depth cultivation of the pig gut microbiome towards novel bacterial diversity and tailored functional studies.</title>
        <authorList>
            <person name="Wylensek D."/>
            <person name="Hitch T.C.A."/>
            <person name="Clavel T."/>
        </authorList>
    </citation>
    <scope>NUCLEOTIDE SEQUENCE [LARGE SCALE GENOMIC DNA]</scope>
    <source>
        <strain evidence="1 2">WCA3-693-APC-4?</strain>
    </source>
</reference>
<comment type="caution">
    <text evidence="1">The sequence shown here is derived from an EMBL/GenBank/DDBJ whole genome shotgun (WGS) entry which is preliminary data.</text>
</comment>
<name>A0A6N7XKL4_9FIRM</name>
<keyword evidence="2" id="KW-1185">Reference proteome</keyword>
<evidence type="ECO:0000313" key="1">
    <source>
        <dbReference type="EMBL" id="MSU02116.1"/>
    </source>
</evidence>
<protein>
    <submittedName>
        <fullName evidence="1">Uncharacterized protein</fullName>
    </submittedName>
</protein>
<sequence>MKNLGMNSSGSVEVRELQENKTIKCTAYFKWGKEIWYEDEAENIISEKVRVKNPRKSLIDRIKSLPGDLKKAKEIFFYLIDISE</sequence>
<proteinExistence type="predicted"/>
<dbReference type="Proteomes" id="UP000469523">
    <property type="component" value="Unassembled WGS sequence"/>
</dbReference>
<accession>A0A6N7XKL4</accession>
<dbReference type="EMBL" id="VUNQ01000025">
    <property type="protein sequence ID" value="MSU02116.1"/>
    <property type="molecule type" value="Genomic_DNA"/>
</dbReference>